<reference evidence="3" key="1">
    <citation type="submission" date="2016-09" db="EMBL/GenBank/DDBJ databases">
        <authorList>
            <person name="Koehorst J."/>
        </authorList>
    </citation>
    <scope>NUCLEOTIDE SEQUENCE [LARGE SCALE GENOMIC DNA]</scope>
</reference>
<organism evidence="2 3">
    <name type="scientific">Akkermansia glycaniphila</name>
    <dbReference type="NCBI Taxonomy" id="1679444"/>
    <lineage>
        <taxon>Bacteria</taxon>
        <taxon>Pseudomonadati</taxon>
        <taxon>Verrucomicrobiota</taxon>
        <taxon>Verrucomicrobiia</taxon>
        <taxon>Verrucomicrobiales</taxon>
        <taxon>Akkermansiaceae</taxon>
        <taxon>Akkermansia</taxon>
    </lineage>
</organism>
<dbReference type="EMBL" id="LT629973">
    <property type="protein sequence ID" value="SEH75524.1"/>
    <property type="molecule type" value="Genomic_DNA"/>
</dbReference>
<dbReference type="GO" id="GO:0016787">
    <property type="term" value="F:hydrolase activity"/>
    <property type="evidence" value="ECO:0007669"/>
    <property type="project" value="UniProtKB-KW"/>
</dbReference>
<protein>
    <submittedName>
        <fullName evidence="2">Alpha/beta hydrolase fold</fullName>
    </submittedName>
</protein>
<dbReference type="InterPro" id="IPR022742">
    <property type="entry name" value="Hydrolase_4"/>
</dbReference>
<proteinExistence type="predicted"/>
<feature type="domain" description="Serine aminopeptidase S33" evidence="1">
    <location>
        <begin position="49"/>
        <end position="164"/>
    </location>
</feature>
<keyword evidence="3" id="KW-1185">Reference proteome</keyword>
<accession>A0A1H6KRK3</accession>
<dbReference type="SUPFAM" id="SSF53474">
    <property type="entry name" value="alpha/beta-Hydrolases"/>
    <property type="match status" value="1"/>
</dbReference>
<dbReference type="InterPro" id="IPR029058">
    <property type="entry name" value="AB_hydrolase_fold"/>
</dbReference>
<dbReference type="RefSeq" id="WP_197677910.1">
    <property type="nucleotide sequence ID" value="NZ_LIGX01000028.1"/>
</dbReference>
<dbReference type="KEGG" id="agl:PYTT_0471"/>
<sequence length="248" mass="27719">MNTTLSWLALAPCIGISQLPAADEYAFTLYDTARSRQIPVAIYSPESGSIRGIVIFNHGYDRNKGGSYRAYSYLTRTLAQQGYYVLSIQHELPGDDLLAMSGDLYRERMPNWQRGVGNILHVHGTIRKLRPDLPWHNTILIGHSNGGDTSQLAAATHPGLARTVITLDHLRHPIPRTSAPRIHTLRASNTEADPGVIPTEEELTRHRIGLIRLENMNHGDMDDKGTPEQHRRICREVLGILSETHPDT</sequence>
<name>A0A1H6KRK3_9BACT</name>
<dbReference type="STRING" id="1679444.PYTT_0471"/>
<evidence type="ECO:0000313" key="2">
    <source>
        <dbReference type="EMBL" id="SEH75524.1"/>
    </source>
</evidence>
<dbReference type="AlphaFoldDB" id="A0A1H6KRK3"/>
<evidence type="ECO:0000313" key="3">
    <source>
        <dbReference type="Proteomes" id="UP000176204"/>
    </source>
</evidence>
<dbReference type="Gene3D" id="3.40.50.1820">
    <property type="entry name" value="alpha/beta hydrolase"/>
    <property type="match status" value="1"/>
</dbReference>
<keyword evidence="2" id="KW-0378">Hydrolase</keyword>
<dbReference type="Pfam" id="PF12146">
    <property type="entry name" value="Hydrolase_4"/>
    <property type="match status" value="1"/>
</dbReference>
<gene>
    <name evidence="2" type="ORF">PYTT_0471</name>
</gene>
<dbReference type="Proteomes" id="UP000176204">
    <property type="component" value="Chromosome I"/>
</dbReference>
<evidence type="ECO:0000259" key="1">
    <source>
        <dbReference type="Pfam" id="PF12146"/>
    </source>
</evidence>